<accession>A0ABD3JSE2</accession>
<dbReference type="Proteomes" id="UP001634007">
    <property type="component" value="Unassembled WGS sequence"/>
</dbReference>
<dbReference type="Pfam" id="PF22936">
    <property type="entry name" value="Pol_BBD"/>
    <property type="match status" value="1"/>
</dbReference>
<comment type="caution">
    <text evidence="3">The sequence shown here is derived from an EMBL/GenBank/DDBJ whole genome shotgun (WGS) entry which is preliminary data.</text>
</comment>
<dbReference type="SUPFAM" id="SSF57756">
    <property type="entry name" value="Retrovirus zinc finger-like domains"/>
    <property type="match status" value="1"/>
</dbReference>
<organism evidence="3 4">
    <name type="scientific">Eucalyptus globulus</name>
    <name type="common">Tasmanian blue gum</name>
    <dbReference type="NCBI Taxonomy" id="34317"/>
    <lineage>
        <taxon>Eukaryota</taxon>
        <taxon>Viridiplantae</taxon>
        <taxon>Streptophyta</taxon>
        <taxon>Embryophyta</taxon>
        <taxon>Tracheophyta</taxon>
        <taxon>Spermatophyta</taxon>
        <taxon>Magnoliopsida</taxon>
        <taxon>eudicotyledons</taxon>
        <taxon>Gunneridae</taxon>
        <taxon>Pentapetalae</taxon>
        <taxon>rosids</taxon>
        <taxon>malvids</taxon>
        <taxon>Myrtales</taxon>
        <taxon>Myrtaceae</taxon>
        <taxon>Myrtoideae</taxon>
        <taxon>Eucalypteae</taxon>
        <taxon>Eucalyptus</taxon>
    </lineage>
</organism>
<dbReference type="Gene3D" id="4.10.60.10">
    <property type="entry name" value="Zinc finger, CCHC-type"/>
    <property type="match status" value="1"/>
</dbReference>
<dbReference type="PANTHER" id="PTHR37610">
    <property type="entry name" value="CCHC-TYPE DOMAIN-CONTAINING PROTEIN"/>
    <property type="match status" value="1"/>
</dbReference>
<dbReference type="InterPro" id="IPR036875">
    <property type="entry name" value="Znf_CCHC_sf"/>
</dbReference>
<feature type="region of interest" description="Disordered" evidence="1">
    <location>
        <begin position="294"/>
        <end position="315"/>
    </location>
</feature>
<dbReference type="PANTHER" id="PTHR37610:SF77">
    <property type="entry name" value="INTEGRASE CATALYTIC DOMAIN-CONTAINING PROTEIN"/>
    <property type="match status" value="1"/>
</dbReference>
<evidence type="ECO:0000313" key="3">
    <source>
        <dbReference type="EMBL" id="KAL3729507.1"/>
    </source>
</evidence>
<evidence type="ECO:0000313" key="4">
    <source>
        <dbReference type="Proteomes" id="UP001634007"/>
    </source>
</evidence>
<dbReference type="EMBL" id="JBJKBG010000007">
    <property type="protein sequence ID" value="KAL3729507.1"/>
    <property type="molecule type" value="Genomic_DNA"/>
</dbReference>
<gene>
    <name evidence="3" type="ORF">ACJRO7_026606</name>
</gene>
<dbReference type="InterPro" id="IPR054722">
    <property type="entry name" value="PolX-like_BBD"/>
</dbReference>
<protein>
    <recommendedName>
        <fullName evidence="2">Retrovirus-related Pol polyprotein from transposon TNT 1-94-like beta-barrel domain-containing protein</fullName>
    </recommendedName>
</protein>
<dbReference type="AlphaFoldDB" id="A0ABD3JSE2"/>
<dbReference type="Pfam" id="PF14223">
    <property type="entry name" value="Retrotran_gag_2"/>
    <property type="match status" value="1"/>
</dbReference>
<feature type="domain" description="Retrovirus-related Pol polyprotein from transposon TNT 1-94-like beta-barrel" evidence="2">
    <location>
        <begin position="360"/>
        <end position="434"/>
    </location>
</feature>
<reference evidence="3 4" key="1">
    <citation type="submission" date="2024-11" db="EMBL/GenBank/DDBJ databases">
        <title>Chromosome-level genome assembly of Eucalyptus globulus Labill. provides insights into its genome evolution.</title>
        <authorList>
            <person name="Li X."/>
        </authorList>
    </citation>
    <scope>NUCLEOTIDE SEQUENCE [LARGE SCALE GENOMIC DNA]</scope>
    <source>
        <strain evidence="3">CL2024</strain>
        <tissue evidence="3">Fresh tender leaves</tissue>
    </source>
</reference>
<feature type="region of interest" description="Disordered" evidence="1">
    <location>
        <begin position="203"/>
        <end position="253"/>
    </location>
</feature>
<proteinExistence type="predicted"/>
<sequence length="487" mass="53087">MSDTKASTDSVNVQITTIKLNGSSNYLLWAQAVKVYINAKGKLHYLTIDPPDENSRDYNGWMRENDTLLVWLWNSMEPSIAANVMFHTTAKGVWDDLMESYSQDKNMSRVYELYEKIFNFKQGDKSLGEYYSALKGMWEELNLYQPITTDLERLKTQRSEFQVAKFLSGLNADLQPVKSQLLAGERVPSMNEAFCRIQRIVPPSSTSSKDNSAFVAGSGGRGRSGFSNRGRGFGGNRSRGGGRNGQSSDRDSRQCIHCGKFGHIVDTCWAKHGKPEWAQRSVIANTAMSEGSARNVSYSDMNPSLPPEGSSSESTARDDMVAQLIKRVQQLETSNFSSTATLARTGNMASFSTLSPNASWVIDSGASSHMTGKQKLFSSHTNSSPSSEVILANGSSTQVVGSGTVPLTSSLSLSSVLHVPQLPLNLLSVSQLTKALSCSVTFYPSHCIFQDLQTKKMIGGGHECDGLYYLNGVSTADANGLAASSMR</sequence>
<evidence type="ECO:0000256" key="1">
    <source>
        <dbReference type="SAM" id="MobiDB-lite"/>
    </source>
</evidence>
<feature type="compositionally biased region" description="Gly residues" evidence="1">
    <location>
        <begin position="231"/>
        <end position="244"/>
    </location>
</feature>
<evidence type="ECO:0000259" key="2">
    <source>
        <dbReference type="Pfam" id="PF22936"/>
    </source>
</evidence>
<name>A0ABD3JSE2_EUCGL</name>
<keyword evidence="4" id="KW-1185">Reference proteome</keyword>